<evidence type="ECO:0000256" key="4">
    <source>
        <dbReference type="ARBA" id="ARBA00022475"/>
    </source>
</evidence>
<dbReference type="InterPro" id="IPR027417">
    <property type="entry name" value="P-loop_NTPase"/>
</dbReference>
<evidence type="ECO:0000256" key="2">
    <source>
        <dbReference type="ARBA" id="ARBA00005417"/>
    </source>
</evidence>
<evidence type="ECO:0000256" key="5">
    <source>
        <dbReference type="ARBA" id="ARBA00022496"/>
    </source>
</evidence>
<dbReference type="GO" id="GO:0005524">
    <property type="term" value="F:ATP binding"/>
    <property type="evidence" value="ECO:0007669"/>
    <property type="project" value="UniProtKB-KW"/>
</dbReference>
<keyword evidence="6" id="KW-0547">Nucleotide-binding</keyword>
<evidence type="ECO:0000259" key="11">
    <source>
        <dbReference type="PROSITE" id="PS50893"/>
    </source>
</evidence>
<evidence type="ECO:0000256" key="6">
    <source>
        <dbReference type="ARBA" id="ARBA00022741"/>
    </source>
</evidence>
<dbReference type="InterPro" id="IPR017871">
    <property type="entry name" value="ABC_transporter-like_CS"/>
</dbReference>
<dbReference type="Gene3D" id="3.40.50.300">
    <property type="entry name" value="P-loop containing nucleotide triphosphate hydrolases"/>
    <property type="match status" value="1"/>
</dbReference>
<keyword evidence="7 12" id="KW-0067">ATP-binding</keyword>
<organism evidence="12 13">
    <name type="scientific">Plantimonas leprariae</name>
    <dbReference type="NCBI Taxonomy" id="2615207"/>
    <lineage>
        <taxon>Bacteria</taxon>
        <taxon>Pseudomonadati</taxon>
        <taxon>Pseudomonadota</taxon>
        <taxon>Alphaproteobacteria</taxon>
        <taxon>Hyphomicrobiales</taxon>
        <taxon>Aurantimonadaceae</taxon>
        <taxon>Plantimonas</taxon>
    </lineage>
</organism>
<protein>
    <submittedName>
        <fullName evidence="12">ATP-binding cassette domain-containing protein</fullName>
    </submittedName>
</protein>
<dbReference type="PROSITE" id="PS00211">
    <property type="entry name" value="ABC_TRANSPORTER_1"/>
    <property type="match status" value="1"/>
</dbReference>
<dbReference type="GO" id="GO:0006826">
    <property type="term" value="P:iron ion transport"/>
    <property type="evidence" value="ECO:0007669"/>
    <property type="project" value="UniProtKB-KW"/>
</dbReference>
<evidence type="ECO:0000256" key="3">
    <source>
        <dbReference type="ARBA" id="ARBA00022448"/>
    </source>
</evidence>
<comment type="subcellular location">
    <subcellularLocation>
        <location evidence="1">Cell membrane</location>
        <topology evidence="1">Peripheral membrane protein</topology>
    </subcellularLocation>
</comment>
<reference evidence="12 13" key="1">
    <citation type="submission" date="2019-09" db="EMBL/GenBank/DDBJ databases">
        <title>YIM 132180 draft genome.</title>
        <authorList>
            <person name="Zhang K."/>
        </authorList>
    </citation>
    <scope>NUCLEOTIDE SEQUENCE [LARGE SCALE GENOMIC DNA]</scope>
    <source>
        <strain evidence="12 13">YIM 132180</strain>
    </source>
</reference>
<dbReference type="PANTHER" id="PTHR42771:SF2">
    <property type="entry name" value="IRON(3+)-HYDROXAMATE IMPORT ATP-BINDING PROTEIN FHUC"/>
    <property type="match status" value="1"/>
</dbReference>
<keyword evidence="10" id="KW-0472">Membrane</keyword>
<keyword evidence="13" id="KW-1185">Reference proteome</keyword>
<evidence type="ECO:0000313" key="13">
    <source>
        <dbReference type="Proteomes" id="UP000432089"/>
    </source>
</evidence>
<sequence length="268" mass="29270">MILLSTESDNDSHGFATAELSFAVAGRTLLHPLTLDVPPGRIVALLGKNGSGKSTLLKLLARQTKPSAGSVRFGDRPLGDWSEREFARRVAYLPQETPSATGLLVRELVSLGRYPWHGALGRFTDNDRRKVEEAMALADVVSLAEREVDTLSGGELQRVWIAMLVAQDARWLLLDEPISALDIAHQLEVLGLLRRLARERGLGVFVVLHEVNMAARFCDRVIALKAGRLVASEETEAFMAPKRLHDVYGVAMNVVRHPVSGAPVALAD</sequence>
<dbReference type="Proteomes" id="UP000432089">
    <property type="component" value="Unassembled WGS sequence"/>
</dbReference>
<dbReference type="RefSeq" id="WP_150968176.1">
    <property type="nucleotide sequence ID" value="NZ_VZDO01000002.1"/>
</dbReference>
<keyword evidence="9" id="KW-0406">Ion transport</keyword>
<dbReference type="Pfam" id="PF00005">
    <property type="entry name" value="ABC_tran"/>
    <property type="match status" value="1"/>
</dbReference>
<evidence type="ECO:0000256" key="10">
    <source>
        <dbReference type="ARBA" id="ARBA00023136"/>
    </source>
</evidence>
<dbReference type="GO" id="GO:0016887">
    <property type="term" value="F:ATP hydrolysis activity"/>
    <property type="evidence" value="ECO:0007669"/>
    <property type="project" value="InterPro"/>
</dbReference>
<dbReference type="SMART" id="SM00382">
    <property type="entry name" value="AAA"/>
    <property type="match status" value="1"/>
</dbReference>
<keyword evidence="4" id="KW-1003">Cell membrane</keyword>
<keyword evidence="5" id="KW-0410">Iron transport</keyword>
<evidence type="ECO:0000256" key="7">
    <source>
        <dbReference type="ARBA" id="ARBA00022840"/>
    </source>
</evidence>
<dbReference type="SUPFAM" id="SSF52540">
    <property type="entry name" value="P-loop containing nucleoside triphosphate hydrolases"/>
    <property type="match status" value="1"/>
</dbReference>
<evidence type="ECO:0000256" key="9">
    <source>
        <dbReference type="ARBA" id="ARBA00023065"/>
    </source>
</evidence>
<dbReference type="PROSITE" id="PS50893">
    <property type="entry name" value="ABC_TRANSPORTER_2"/>
    <property type="match status" value="1"/>
</dbReference>
<proteinExistence type="inferred from homology"/>
<gene>
    <name evidence="12" type="ORF">F6X38_03620</name>
</gene>
<feature type="domain" description="ABC transporter" evidence="11">
    <location>
        <begin position="15"/>
        <end position="251"/>
    </location>
</feature>
<dbReference type="EMBL" id="VZDO01000002">
    <property type="protein sequence ID" value="KAB0681916.1"/>
    <property type="molecule type" value="Genomic_DNA"/>
</dbReference>
<dbReference type="InterPro" id="IPR051535">
    <property type="entry name" value="Siderophore_ABC-ATPase"/>
</dbReference>
<keyword evidence="3" id="KW-0813">Transport</keyword>
<evidence type="ECO:0000256" key="1">
    <source>
        <dbReference type="ARBA" id="ARBA00004202"/>
    </source>
</evidence>
<dbReference type="FunFam" id="3.40.50.300:FF:000134">
    <property type="entry name" value="Iron-enterobactin ABC transporter ATP-binding protein"/>
    <property type="match status" value="1"/>
</dbReference>
<dbReference type="GO" id="GO:0005886">
    <property type="term" value="C:plasma membrane"/>
    <property type="evidence" value="ECO:0007669"/>
    <property type="project" value="UniProtKB-SubCell"/>
</dbReference>
<dbReference type="InterPro" id="IPR003439">
    <property type="entry name" value="ABC_transporter-like_ATP-bd"/>
</dbReference>
<keyword evidence="8" id="KW-0408">Iron</keyword>
<dbReference type="CDD" id="cd03214">
    <property type="entry name" value="ABC_Iron-Siderophores_B12_Hemin"/>
    <property type="match status" value="1"/>
</dbReference>
<comment type="caution">
    <text evidence="12">The sequence shown here is derived from an EMBL/GenBank/DDBJ whole genome shotgun (WGS) entry which is preliminary data.</text>
</comment>
<comment type="similarity">
    <text evidence="2">Belongs to the ABC transporter superfamily.</text>
</comment>
<accession>A0A7V7PS89</accession>
<name>A0A7V7PS89_9HYPH</name>
<dbReference type="InterPro" id="IPR003593">
    <property type="entry name" value="AAA+_ATPase"/>
</dbReference>
<evidence type="ECO:0000313" key="12">
    <source>
        <dbReference type="EMBL" id="KAB0681916.1"/>
    </source>
</evidence>
<evidence type="ECO:0000256" key="8">
    <source>
        <dbReference type="ARBA" id="ARBA00023004"/>
    </source>
</evidence>
<dbReference type="PANTHER" id="PTHR42771">
    <property type="entry name" value="IRON(3+)-HYDROXAMATE IMPORT ATP-BINDING PROTEIN FHUC"/>
    <property type="match status" value="1"/>
</dbReference>
<dbReference type="AlphaFoldDB" id="A0A7V7PS89"/>